<accession>A0A6J2YRB5</accession>
<evidence type="ECO:0000259" key="1">
    <source>
        <dbReference type="Pfam" id="PF03372"/>
    </source>
</evidence>
<keyword evidence="2" id="KW-1185">Reference proteome</keyword>
<dbReference type="InParanoid" id="A0A6J2YRB5"/>
<dbReference type="KEGG" id="soy:115890511"/>
<dbReference type="SUPFAM" id="SSF56219">
    <property type="entry name" value="DNase I-like"/>
    <property type="match status" value="1"/>
</dbReference>
<reference evidence="3" key="1">
    <citation type="submission" date="2025-08" db="UniProtKB">
        <authorList>
            <consortium name="RefSeq"/>
        </authorList>
    </citation>
    <scope>IDENTIFICATION</scope>
    <source>
        <tissue evidence="3">Gonads</tissue>
    </source>
</reference>
<dbReference type="GO" id="GO:0006281">
    <property type="term" value="P:DNA repair"/>
    <property type="evidence" value="ECO:0007669"/>
    <property type="project" value="InterPro"/>
</dbReference>
<name>A0A6J2YRB5_SITOR</name>
<dbReference type="Pfam" id="PF03372">
    <property type="entry name" value="Exo_endo_phos"/>
    <property type="match status" value="1"/>
</dbReference>
<gene>
    <name evidence="3" type="primary">LOC115890511</name>
</gene>
<evidence type="ECO:0000313" key="2">
    <source>
        <dbReference type="Proteomes" id="UP000504635"/>
    </source>
</evidence>
<protein>
    <submittedName>
        <fullName evidence="3">Craniofacial development protein 2-like</fullName>
    </submittedName>
</protein>
<dbReference type="GO" id="GO:0008311">
    <property type="term" value="F:double-stranded DNA 3'-5' DNA exonuclease activity"/>
    <property type="evidence" value="ECO:0007669"/>
    <property type="project" value="InterPro"/>
</dbReference>
<dbReference type="AlphaFoldDB" id="A0A6J2YRB5"/>
<feature type="domain" description="Endonuclease/exonuclease/phosphatase" evidence="1">
    <location>
        <begin position="22"/>
        <end position="253"/>
    </location>
</feature>
<evidence type="ECO:0000313" key="3">
    <source>
        <dbReference type="RefSeq" id="XP_030766618.1"/>
    </source>
</evidence>
<dbReference type="Gene3D" id="3.60.10.10">
    <property type="entry name" value="Endonuclease/exonuclease/phosphatase"/>
    <property type="match status" value="1"/>
</dbReference>
<organism evidence="2 3">
    <name type="scientific">Sitophilus oryzae</name>
    <name type="common">Rice weevil</name>
    <name type="synonym">Curculio oryzae</name>
    <dbReference type="NCBI Taxonomy" id="7048"/>
    <lineage>
        <taxon>Eukaryota</taxon>
        <taxon>Metazoa</taxon>
        <taxon>Ecdysozoa</taxon>
        <taxon>Arthropoda</taxon>
        <taxon>Hexapoda</taxon>
        <taxon>Insecta</taxon>
        <taxon>Pterygota</taxon>
        <taxon>Neoptera</taxon>
        <taxon>Endopterygota</taxon>
        <taxon>Coleoptera</taxon>
        <taxon>Polyphaga</taxon>
        <taxon>Cucujiformia</taxon>
        <taxon>Curculionidae</taxon>
        <taxon>Dryophthorinae</taxon>
        <taxon>Sitophilus</taxon>
    </lineage>
</organism>
<dbReference type="CDD" id="cd09076">
    <property type="entry name" value="L1-EN"/>
    <property type="match status" value="1"/>
</dbReference>
<proteinExistence type="predicted"/>
<dbReference type="InterPro" id="IPR005135">
    <property type="entry name" value="Endo/exonuclease/phosphatase"/>
</dbReference>
<dbReference type="RefSeq" id="XP_030766618.1">
    <property type="nucleotide sequence ID" value="XM_030910758.1"/>
</dbReference>
<dbReference type="Proteomes" id="UP000504635">
    <property type="component" value="Unplaced"/>
</dbReference>
<dbReference type="PANTHER" id="PTHR43250">
    <property type="entry name" value="EXODEOXYRIBONUCLEASE III"/>
    <property type="match status" value="1"/>
</dbReference>
<dbReference type="InterPro" id="IPR036691">
    <property type="entry name" value="Endo/exonu/phosph_ase_sf"/>
</dbReference>
<dbReference type="PANTHER" id="PTHR43250:SF2">
    <property type="entry name" value="EXODEOXYRIBONUCLEASE III"/>
    <property type="match status" value="1"/>
</dbReference>
<sequence length="303" mass="35583">MPRNGSDIRRRTMQRKRIMHFGTWNVQGISRKMDEVLYEINKLEIDLAVLTEIKKKSQGSENLGMYDYFYSGVPKEKRAGQGVAILIHRKHRKYITTWEGISERIIKINMNIRGYRLTIIGVYAVNDDSPTASKDTFFQQLNDEIIKTGKTREIFLLGDLNSRTGKSDNDVTIGKYGEETLNNNGERLIDMCKQNNLRILNGFYQHRNIHKYTWTQDTKKIRSIIDYVITKQKTKIQIQDVRVYRGAICGSDHHLLKAKIFLPYKREKIEYKEIENVTKEIEERRYNLTALEDPACKCYTEKD</sequence>
<dbReference type="GeneID" id="115890511"/>
<dbReference type="InterPro" id="IPR037493">
    <property type="entry name" value="ExoIII-like"/>
</dbReference>
<dbReference type="OrthoDB" id="410542at2759"/>